<dbReference type="Proteomes" id="UP000477911">
    <property type="component" value="Unassembled WGS sequence"/>
</dbReference>
<organism evidence="2 3">
    <name type="scientific">Pseudooceanicola albus</name>
    <dbReference type="NCBI Taxonomy" id="2692189"/>
    <lineage>
        <taxon>Bacteria</taxon>
        <taxon>Pseudomonadati</taxon>
        <taxon>Pseudomonadota</taxon>
        <taxon>Alphaproteobacteria</taxon>
        <taxon>Rhodobacterales</taxon>
        <taxon>Paracoccaceae</taxon>
        <taxon>Pseudooceanicola</taxon>
    </lineage>
</organism>
<comment type="caution">
    <text evidence="2">The sequence shown here is derived from an EMBL/GenBank/DDBJ whole genome shotgun (WGS) entry which is preliminary data.</text>
</comment>
<keyword evidence="3" id="KW-1185">Reference proteome</keyword>
<evidence type="ECO:0000256" key="1">
    <source>
        <dbReference type="SAM" id="SignalP"/>
    </source>
</evidence>
<name>A0A6L7G8V5_9RHOB</name>
<protein>
    <submittedName>
        <fullName evidence="2">Uncharacterized protein</fullName>
    </submittedName>
</protein>
<feature type="signal peptide" evidence="1">
    <location>
        <begin position="1"/>
        <end position="19"/>
    </location>
</feature>
<dbReference type="EMBL" id="WUMU01000023">
    <property type="protein sequence ID" value="MXN19997.1"/>
    <property type="molecule type" value="Genomic_DNA"/>
</dbReference>
<reference evidence="2 3" key="1">
    <citation type="submission" date="2019-12" db="EMBL/GenBank/DDBJ databases">
        <authorList>
            <person name="Li M."/>
        </authorList>
    </citation>
    <scope>NUCLEOTIDE SEQUENCE [LARGE SCALE GENOMIC DNA]</scope>
    <source>
        <strain evidence="2 3">GBMRC 2024</strain>
    </source>
</reference>
<evidence type="ECO:0000313" key="2">
    <source>
        <dbReference type="EMBL" id="MXN19997.1"/>
    </source>
</evidence>
<dbReference type="RefSeq" id="WP_160896125.1">
    <property type="nucleotide sequence ID" value="NZ_WUMU01000023.1"/>
</dbReference>
<evidence type="ECO:0000313" key="3">
    <source>
        <dbReference type="Proteomes" id="UP000477911"/>
    </source>
</evidence>
<dbReference type="AlphaFoldDB" id="A0A6L7G8V5"/>
<gene>
    <name evidence="2" type="ORF">GR170_19350</name>
</gene>
<feature type="chain" id="PRO_5027114540" evidence="1">
    <location>
        <begin position="20"/>
        <end position="100"/>
    </location>
</feature>
<accession>A0A6L7G8V5</accession>
<proteinExistence type="predicted"/>
<sequence>MKRAALALTALIAATTAGAAFANTDAAYVTETVPASAVYASPENHGITGNVTLTSGTSVQKSAALLNVSDRQDRDLALADNITVTAFPRADVPFLASSGR</sequence>
<keyword evidence="1" id="KW-0732">Signal</keyword>